<dbReference type="GO" id="GO:0016846">
    <property type="term" value="F:carbon-sulfur lyase activity"/>
    <property type="evidence" value="ECO:0007669"/>
    <property type="project" value="InterPro"/>
</dbReference>
<dbReference type="PROSITE" id="PS51891">
    <property type="entry name" value="CENP_V_GFA"/>
    <property type="match status" value="1"/>
</dbReference>
<dbReference type="OrthoDB" id="7765631at2"/>
<proteinExistence type="inferred from homology"/>
<dbReference type="InterPro" id="IPR006913">
    <property type="entry name" value="CENP-V/GFA"/>
</dbReference>
<dbReference type="InterPro" id="IPR011057">
    <property type="entry name" value="Mss4-like_sf"/>
</dbReference>
<accession>A0A1S8DG93</accession>
<evidence type="ECO:0000313" key="7">
    <source>
        <dbReference type="Proteomes" id="UP000242847"/>
    </source>
</evidence>
<dbReference type="SUPFAM" id="SSF51316">
    <property type="entry name" value="Mss4-like"/>
    <property type="match status" value="1"/>
</dbReference>
<dbReference type="Gene3D" id="3.90.1590.10">
    <property type="entry name" value="glutathione-dependent formaldehyde- activating enzyme (gfa)"/>
    <property type="match status" value="1"/>
</dbReference>
<gene>
    <name evidence="6" type="ORF">BXT89_07665</name>
</gene>
<dbReference type="PANTHER" id="PTHR33337">
    <property type="entry name" value="GFA DOMAIN-CONTAINING PROTEIN"/>
    <property type="match status" value="1"/>
</dbReference>
<dbReference type="EMBL" id="MUBC01000013">
    <property type="protein sequence ID" value="ONM44455.1"/>
    <property type="molecule type" value="Genomic_DNA"/>
</dbReference>
<keyword evidence="2" id="KW-0479">Metal-binding</keyword>
<evidence type="ECO:0000313" key="6">
    <source>
        <dbReference type="EMBL" id="ONM44455.1"/>
    </source>
</evidence>
<dbReference type="AlphaFoldDB" id="A0A1S8DG93"/>
<sequence>MADVKYPISGSCQCGGVSYQLLAAPKAVVACHCRECQKLSTSAFSITAFVEEENIRFNGPLASWSRVADSGNVNDAAFCPTCGNRIYHYSKAQPGIIKLKPSNLDDTRIINPTRHVWVS</sequence>
<comment type="similarity">
    <text evidence="1">Belongs to the Gfa family.</text>
</comment>
<evidence type="ECO:0000256" key="1">
    <source>
        <dbReference type="ARBA" id="ARBA00005495"/>
    </source>
</evidence>
<dbReference type="RefSeq" id="WP_083726338.1">
    <property type="nucleotide sequence ID" value="NZ_FOUD01000021.1"/>
</dbReference>
<name>A0A1S8DG93_9GAMM</name>
<dbReference type="Pfam" id="PF04828">
    <property type="entry name" value="GFA"/>
    <property type="match status" value="1"/>
</dbReference>
<evidence type="ECO:0000256" key="4">
    <source>
        <dbReference type="ARBA" id="ARBA00023239"/>
    </source>
</evidence>
<reference evidence="6 7" key="1">
    <citation type="submission" date="2017-01" db="EMBL/GenBank/DDBJ databases">
        <title>Draft genome sequence of Pseudomonas pachastrellae type strain CCUG 46540T from a deep sea.</title>
        <authorList>
            <person name="Gomila M."/>
            <person name="Mulet M."/>
            <person name="Lalucat J."/>
            <person name="Garcia-Valdes E."/>
        </authorList>
    </citation>
    <scope>NUCLEOTIDE SEQUENCE [LARGE SCALE GENOMIC DNA]</scope>
    <source>
        <strain evidence="6 7">CCUG 46540</strain>
    </source>
</reference>
<keyword evidence="4" id="KW-0456">Lyase</keyword>
<protein>
    <recommendedName>
        <fullName evidence="5">CENP-V/GFA domain-containing protein</fullName>
    </recommendedName>
</protein>
<evidence type="ECO:0000256" key="3">
    <source>
        <dbReference type="ARBA" id="ARBA00022833"/>
    </source>
</evidence>
<dbReference type="PANTHER" id="PTHR33337:SF40">
    <property type="entry name" value="CENP-V_GFA DOMAIN-CONTAINING PROTEIN-RELATED"/>
    <property type="match status" value="1"/>
</dbReference>
<organism evidence="6 7">
    <name type="scientific">Halopseudomonas pachastrellae</name>
    <dbReference type="NCBI Taxonomy" id="254161"/>
    <lineage>
        <taxon>Bacteria</taxon>
        <taxon>Pseudomonadati</taxon>
        <taxon>Pseudomonadota</taxon>
        <taxon>Gammaproteobacteria</taxon>
        <taxon>Pseudomonadales</taxon>
        <taxon>Pseudomonadaceae</taxon>
        <taxon>Halopseudomonas</taxon>
    </lineage>
</organism>
<dbReference type="GO" id="GO:0046872">
    <property type="term" value="F:metal ion binding"/>
    <property type="evidence" value="ECO:0007669"/>
    <property type="project" value="UniProtKB-KW"/>
</dbReference>
<feature type="domain" description="CENP-V/GFA" evidence="5">
    <location>
        <begin position="8"/>
        <end position="119"/>
    </location>
</feature>
<evidence type="ECO:0000256" key="2">
    <source>
        <dbReference type="ARBA" id="ARBA00022723"/>
    </source>
</evidence>
<dbReference type="Proteomes" id="UP000242847">
    <property type="component" value="Unassembled WGS sequence"/>
</dbReference>
<keyword evidence="3" id="KW-0862">Zinc</keyword>
<dbReference type="STRING" id="254161.SAMN05216256_12132"/>
<comment type="caution">
    <text evidence="6">The sequence shown here is derived from an EMBL/GenBank/DDBJ whole genome shotgun (WGS) entry which is preliminary data.</text>
</comment>
<evidence type="ECO:0000259" key="5">
    <source>
        <dbReference type="PROSITE" id="PS51891"/>
    </source>
</evidence>
<keyword evidence="7" id="KW-1185">Reference proteome</keyword>